<dbReference type="EMBL" id="CAADFZ010000036">
    <property type="protein sequence ID" value="VFK63754.1"/>
    <property type="molecule type" value="Genomic_DNA"/>
</dbReference>
<feature type="transmembrane region" description="Helical" evidence="1">
    <location>
        <begin position="233"/>
        <end position="254"/>
    </location>
</feature>
<reference evidence="2" key="1">
    <citation type="submission" date="2019-02" db="EMBL/GenBank/DDBJ databases">
        <authorList>
            <person name="Gruber-Vodicka R. H."/>
            <person name="Seah K. B. B."/>
        </authorList>
    </citation>
    <scope>NUCLEOTIDE SEQUENCE</scope>
    <source>
        <strain evidence="3">BECK_BY19</strain>
        <strain evidence="2">BECK_BY8</strain>
    </source>
</reference>
<evidence type="ECO:0000313" key="3">
    <source>
        <dbReference type="EMBL" id="VFK70939.1"/>
    </source>
</evidence>
<accession>A0A451ACM6</accession>
<dbReference type="EMBL" id="CAADGD010000043">
    <property type="protein sequence ID" value="VFK70939.1"/>
    <property type="molecule type" value="Genomic_DNA"/>
</dbReference>
<gene>
    <name evidence="2" type="ORF">BECKUNK1418G_GA0071005_103624</name>
    <name evidence="3" type="ORF">BECKUNK1418H_GA0071006_104325</name>
</gene>
<protein>
    <submittedName>
        <fullName evidence="2">Uncharacterized protein</fullName>
    </submittedName>
</protein>
<feature type="transmembrane region" description="Helical" evidence="1">
    <location>
        <begin position="394"/>
        <end position="416"/>
    </location>
</feature>
<feature type="transmembrane region" description="Helical" evidence="1">
    <location>
        <begin position="303"/>
        <end position="322"/>
    </location>
</feature>
<feature type="transmembrane region" description="Helical" evidence="1">
    <location>
        <begin position="12"/>
        <end position="35"/>
    </location>
</feature>
<proteinExistence type="predicted"/>
<feature type="transmembrane region" description="Helical" evidence="1">
    <location>
        <begin position="365"/>
        <end position="382"/>
    </location>
</feature>
<sequence length="690" mass="77207">MFVAMKQLNKRHVITVSWLAYILVFGILATVYQFVYTTYYAVPRADPPWLGWWGWVDQGLYLKSSVALAQGNFSPSEHFYMPLYPFVGSLLMAVAPQHSYWLPNLLLMLGFAVLFFVLASRYIGTWPAAVTLLAGMVLFEPLRLQWVIPWTSTLSAFLMMAAFFLLDRYLRFRETTGWPLRTATLNAVFFGFTLGALAATRTVDLAVMMPVALTYAFFVLRDLLLLSEKRLQSLAAAVAGLVGFLIPFLGWLAFNNAVYGAFFGGHYFNAAESIGFFPSTLPVKIYSQLLDSFTLHGEADQDWLSRLPLFALSLAFLPALFVLRVPLVFRVAAIVIAIQFAIYYSFADIVPTGTFRFFNIHYFKWMMPLLLGSAVVVLRQGISREGIKHWRGRVAMSTVAFMILTASAVGMGQYTVPVSVIEQSERRAVFSLPGEGLDFIDIPATNNNWNAIYFSDHFSKGFSVMLGGKRLRQPRDYHPYPIPGGMRLLFVRPITGNSLILDVGTELHFTKPLDGLAEGVAVGFLPIWRVPENRFPIVPPSRLLTFHLGGNAGEYIGKGWSGGHKSARWINGEKADIRMRLLERPKDDLLLALKAGGFIAPPAHPETMTEVFANHCLIGRLRFTTSDLQDHLLRLPAPCVEATGNLRLEFRNLSPESPRNLGINDDERKLGLALVSIILKEDVSCDASRF</sequence>
<feature type="transmembrane region" description="Helical" evidence="1">
    <location>
        <begin position="144"/>
        <end position="166"/>
    </location>
</feature>
<name>A0A451ACM6_9GAMM</name>
<keyword evidence="1" id="KW-0472">Membrane</keyword>
<evidence type="ECO:0000256" key="1">
    <source>
        <dbReference type="SAM" id="Phobius"/>
    </source>
</evidence>
<keyword evidence="1" id="KW-0812">Transmembrane</keyword>
<dbReference type="AlphaFoldDB" id="A0A451ACM6"/>
<feature type="transmembrane region" description="Helical" evidence="1">
    <location>
        <begin position="178"/>
        <end position="199"/>
    </location>
</feature>
<feature type="transmembrane region" description="Helical" evidence="1">
    <location>
        <begin position="102"/>
        <end position="124"/>
    </location>
</feature>
<feature type="transmembrane region" description="Helical" evidence="1">
    <location>
        <begin position="79"/>
        <end position="95"/>
    </location>
</feature>
<feature type="transmembrane region" description="Helical" evidence="1">
    <location>
        <begin position="205"/>
        <end position="226"/>
    </location>
</feature>
<organism evidence="2">
    <name type="scientific">Candidatus Kentrum sp. UNK</name>
    <dbReference type="NCBI Taxonomy" id="2126344"/>
    <lineage>
        <taxon>Bacteria</taxon>
        <taxon>Pseudomonadati</taxon>
        <taxon>Pseudomonadota</taxon>
        <taxon>Gammaproteobacteria</taxon>
        <taxon>Candidatus Kentrum</taxon>
    </lineage>
</organism>
<keyword evidence="1" id="KW-1133">Transmembrane helix</keyword>
<feature type="transmembrane region" description="Helical" evidence="1">
    <location>
        <begin position="327"/>
        <end position="345"/>
    </location>
</feature>
<evidence type="ECO:0000313" key="2">
    <source>
        <dbReference type="EMBL" id="VFK63754.1"/>
    </source>
</evidence>